<keyword evidence="3" id="KW-1185">Reference proteome</keyword>
<dbReference type="eggNOG" id="COG2122">
    <property type="taxonomic scope" value="Bacteria"/>
</dbReference>
<dbReference type="STRING" id="572544.Ilyop_0119"/>
<dbReference type="AlphaFoldDB" id="E3H6M3"/>
<feature type="domain" description="Rhodanese" evidence="1">
    <location>
        <begin position="84"/>
        <end position="132"/>
    </location>
</feature>
<dbReference type="PROSITE" id="PS50206">
    <property type="entry name" value="RHODANESE_3"/>
    <property type="match status" value="1"/>
</dbReference>
<dbReference type="HOGENOM" id="CLU_076298_0_0_0"/>
<evidence type="ECO:0000313" key="2">
    <source>
        <dbReference type="EMBL" id="ADO81908.1"/>
    </source>
</evidence>
<dbReference type="InterPro" id="IPR001763">
    <property type="entry name" value="Rhodanese-like_dom"/>
</dbReference>
<dbReference type="KEGG" id="ipo:Ilyop_0119"/>
<evidence type="ECO:0000313" key="3">
    <source>
        <dbReference type="Proteomes" id="UP000006875"/>
    </source>
</evidence>
<dbReference type="Gene3D" id="3.10.520.10">
    <property type="entry name" value="ApbE-like domains"/>
    <property type="match status" value="1"/>
</dbReference>
<protein>
    <submittedName>
        <fullName evidence="2">ApbE family lipoprotein</fullName>
    </submittedName>
</protein>
<dbReference type="InterPro" id="IPR003374">
    <property type="entry name" value="ApbE-like_sf"/>
</dbReference>
<evidence type="ECO:0000259" key="1">
    <source>
        <dbReference type="PROSITE" id="PS50206"/>
    </source>
</evidence>
<reference evidence="2 3" key="1">
    <citation type="journal article" date="2010" name="Stand. Genomic Sci.">
        <title>Complete genome sequence of Ilyobacter polytropus type strain (CuHbu1).</title>
        <authorList>
            <person name="Sikorski J."/>
            <person name="Chertkov O."/>
            <person name="Lapidus A."/>
            <person name="Nolan M."/>
            <person name="Lucas S."/>
            <person name="Del Rio T.G."/>
            <person name="Tice H."/>
            <person name="Cheng J.F."/>
            <person name="Tapia R."/>
            <person name="Han C."/>
            <person name="Goodwin L."/>
            <person name="Pitluck S."/>
            <person name="Liolios K."/>
            <person name="Ivanova N."/>
            <person name="Mavromatis K."/>
            <person name="Mikhailova N."/>
            <person name="Pati A."/>
            <person name="Chen A."/>
            <person name="Palaniappan K."/>
            <person name="Land M."/>
            <person name="Hauser L."/>
            <person name="Chang Y.J."/>
            <person name="Jeffries C.D."/>
            <person name="Brambilla E."/>
            <person name="Yasawong M."/>
            <person name="Rohde M."/>
            <person name="Pukall R."/>
            <person name="Spring S."/>
            <person name="Goker M."/>
            <person name="Woyke T."/>
            <person name="Bristow J."/>
            <person name="Eisen J.A."/>
            <person name="Markowitz V."/>
            <person name="Hugenholtz P."/>
            <person name="Kyrpides N.C."/>
            <person name="Klenk H.P."/>
        </authorList>
    </citation>
    <scope>NUCLEOTIDE SEQUENCE [LARGE SCALE GENOMIC DNA]</scope>
    <source>
        <strain evidence="3">ATCC 51220 / DSM 2926 / LMG 16218 / CuHBu1</strain>
    </source>
</reference>
<proteinExistence type="predicted"/>
<dbReference type="OrthoDB" id="9814719at2"/>
<sequence>MIQELDDKRVFINYGPIQMTLDIKVGFMRNTEIAFKVADYIIGELQNLLKYMPQLKELNSLQDLNEDYPKVLNKMITGVNRCGDKTINVLGAVAGSFSDIALEKAIELGASRVIINNGGDIAFKDMSGDPVKIGIPLNRDLSRNQLVMTITDDMNIRGICTSGLGGRSFTKGVATASVVLADNAAVADVCATYLGNMTNVEDERITRCFAEDIDSGTDIPGHMVTLSVGNISKEKIYQALLNGANAAEKLYEKGIIKGALLCVKNEIVMIPDNINYIENRN</sequence>
<gene>
    <name evidence="2" type="ordered locus">Ilyop_0119</name>
</gene>
<dbReference type="EMBL" id="CP002281">
    <property type="protein sequence ID" value="ADO81908.1"/>
    <property type="molecule type" value="Genomic_DNA"/>
</dbReference>
<dbReference type="RefSeq" id="WP_013386579.1">
    <property type="nucleotide sequence ID" value="NC_014632.1"/>
</dbReference>
<keyword evidence="2" id="KW-0449">Lipoprotein</keyword>
<dbReference type="Proteomes" id="UP000006875">
    <property type="component" value="Chromosome"/>
</dbReference>
<accession>E3H6M3</accession>
<name>E3H6M3_ILYPC</name>
<dbReference type="SUPFAM" id="SSF143631">
    <property type="entry name" value="ApbE-like"/>
    <property type="match status" value="1"/>
</dbReference>
<organism evidence="2 3">
    <name type="scientific">Ilyobacter polytropus (strain ATCC 51220 / DSM 2926 / LMG 16218 / CuHBu1)</name>
    <dbReference type="NCBI Taxonomy" id="572544"/>
    <lineage>
        <taxon>Bacteria</taxon>
        <taxon>Fusobacteriati</taxon>
        <taxon>Fusobacteriota</taxon>
        <taxon>Fusobacteriia</taxon>
        <taxon>Fusobacteriales</taxon>
        <taxon>Fusobacteriaceae</taxon>
        <taxon>Ilyobacter</taxon>
    </lineage>
</organism>